<feature type="transmembrane region" description="Helical" evidence="1">
    <location>
        <begin position="104"/>
        <end position="123"/>
    </location>
</feature>
<keyword evidence="1" id="KW-0472">Membrane</keyword>
<sequence>MQELLQDINALRRGIEALNKRSVEQGKPVSRAELDEVLAKVKQEVRFTINYQGIAEAIQPHLATPAKVENTLTTGTAQLQQVIDRIPRSVPVVGEVWGFTSMRLGLGVIALLLVLASLSTYLWKEKAAAEAQVVQLQQEQAKKKRALDWLTKGYWDLKRDNPKVVQKYFPQQGF</sequence>
<accession>A0A239BFR3</accession>
<proteinExistence type="predicted"/>
<keyword evidence="1" id="KW-1133">Transmembrane helix</keyword>
<dbReference type="Proteomes" id="UP000198310">
    <property type="component" value="Unassembled WGS sequence"/>
</dbReference>
<evidence type="ECO:0000256" key="1">
    <source>
        <dbReference type="SAM" id="Phobius"/>
    </source>
</evidence>
<keyword evidence="1" id="KW-0812">Transmembrane</keyword>
<evidence type="ECO:0000313" key="2">
    <source>
        <dbReference type="EMBL" id="SNS06770.1"/>
    </source>
</evidence>
<protein>
    <submittedName>
        <fullName evidence="2">Uncharacterized protein</fullName>
    </submittedName>
</protein>
<dbReference type="RefSeq" id="WP_089334488.1">
    <property type="nucleotide sequence ID" value="NZ_FZNS01000023.1"/>
</dbReference>
<gene>
    <name evidence="2" type="ORF">SAMN06269173_12318</name>
</gene>
<organism evidence="2 3">
    <name type="scientific">Hymenobacter mucosus</name>
    <dbReference type="NCBI Taxonomy" id="1411120"/>
    <lineage>
        <taxon>Bacteria</taxon>
        <taxon>Pseudomonadati</taxon>
        <taxon>Bacteroidota</taxon>
        <taxon>Cytophagia</taxon>
        <taxon>Cytophagales</taxon>
        <taxon>Hymenobacteraceae</taxon>
        <taxon>Hymenobacter</taxon>
    </lineage>
</organism>
<dbReference type="AlphaFoldDB" id="A0A239BFR3"/>
<evidence type="ECO:0000313" key="3">
    <source>
        <dbReference type="Proteomes" id="UP000198310"/>
    </source>
</evidence>
<dbReference type="EMBL" id="FZNS01000023">
    <property type="protein sequence ID" value="SNS06770.1"/>
    <property type="molecule type" value="Genomic_DNA"/>
</dbReference>
<name>A0A239BFR3_9BACT</name>
<keyword evidence="3" id="KW-1185">Reference proteome</keyword>
<reference evidence="3" key="1">
    <citation type="submission" date="2017-06" db="EMBL/GenBank/DDBJ databases">
        <authorList>
            <person name="Varghese N."/>
            <person name="Submissions S."/>
        </authorList>
    </citation>
    <scope>NUCLEOTIDE SEQUENCE [LARGE SCALE GENOMIC DNA]</scope>
    <source>
        <strain evidence="3">DSM 28041</strain>
    </source>
</reference>